<protein>
    <submittedName>
        <fullName evidence="2">Uncharacterized protein</fullName>
    </submittedName>
</protein>
<gene>
    <name evidence="2" type="ORF">G0Q06_11060</name>
</gene>
<feature type="compositionally biased region" description="Basic and acidic residues" evidence="1">
    <location>
        <begin position="87"/>
        <end position="99"/>
    </location>
</feature>
<keyword evidence="3" id="KW-1185">Reference proteome</keyword>
<proteinExistence type="predicted"/>
<name>A0A6B2M3W9_9BACT</name>
<reference evidence="2 3" key="1">
    <citation type="submission" date="2020-02" db="EMBL/GenBank/DDBJ databases">
        <title>Albibacoteraceae fam. nov., the first described family within the subdivision 4 Verrucomicrobia.</title>
        <authorList>
            <person name="Xi F."/>
        </authorList>
    </citation>
    <scope>NUCLEOTIDE SEQUENCE [LARGE SCALE GENOMIC DNA]</scope>
    <source>
        <strain evidence="2 3">CK1056</strain>
    </source>
</reference>
<evidence type="ECO:0000313" key="2">
    <source>
        <dbReference type="EMBL" id="NDV62992.1"/>
    </source>
</evidence>
<dbReference type="Proteomes" id="UP000478417">
    <property type="component" value="Unassembled WGS sequence"/>
</dbReference>
<feature type="compositionally biased region" description="Acidic residues" evidence="1">
    <location>
        <begin position="74"/>
        <end position="86"/>
    </location>
</feature>
<dbReference type="AlphaFoldDB" id="A0A6B2M3W9"/>
<feature type="region of interest" description="Disordered" evidence="1">
    <location>
        <begin position="74"/>
        <end position="102"/>
    </location>
</feature>
<dbReference type="EMBL" id="JAAGNX010000003">
    <property type="protein sequence ID" value="NDV62992.1"/>
    <property type="molecule type" value="Genomic_DNA"/>
</dbReference>
<evidence type="ECO:0000313" key="3">
    <source>
        <dbReference type="Proteomes" id="UP000478417"/>
    </source>
</evidence>
<accession>A0A6B2M3W9</accession>
<sequence length="234" mass="27604">MTNFNFEGQPEGDWDDRGNISWSELDWQQFLSRREKEVARLLHFYNECPSDSMDRLDWVARQMGWDSEDWSVSDFIEGEDDPDEEGDSWKADDRGKDSPDSDPYTLHRHPVYVVCSGLFLHLRYIWRKVITEQNDAIDNLRAWDFGESLNEAEKHSLIAMQCMDMGDFLLCVVHMKRALRGINLAMSLLPELVTLADGNKALQEQLYTRLFDLREVCLRVIQDCREEDRRNFRE</sequence>
<dbReference type="RefSeq" id="WP_163965884.1">
    <property type="nucleotide sequence ID" value="NZ_JAAGNX010000003.1"/>
</dbReference>
<organism evidence="2 3">
    <name type="scientific">Oceanipulchritudo coccoides</name>
    <dbReference type="NCBI Taxonomy" id="2706888"/>
    <lineage>
        <taxon>Bacteria</taxon>
        <taxon>Pseudomonadati</taxon>
        <taxon>Verrucomicrobiota</taxon>
        <taxon>Opitutia</taxon>
        <taxon>Puniceicoccales</taxon>
        <taxon>Oceanipulchritudinaceae</taxon>
        <taxon>Oceanipulchritudo</taxon>
    </lineage>
</organism>
<evidence type="ECO:0000256" key="1">
    <source>
        <dbReference type="SAM" id="MobiDB-lite"/>
    </source>
</evidence>
<comment type="caution">
    <text evidence="2">The sequence shown here is derived from an EMBL/GenBank/DDBJ whole genome shotgun (WGS) entry which is preliminary data.</text>
</comment>